<dbReference type="AlphaFoldDB" id="A0A6I8VP28"/>
<feature type="region of interest" description="Disordered" evidence="1">
    <location>
        <begin position="66"/>
        <end position="86"/>
    </location>
</feature>
<accession>A0A6I8VP28</accession>
<evidence type="ECO:0000256" key="1">
    <source>
        <dbReference type="SAM" id="MobiDB-lite"/>
    </source>
</evidence>
<sequence>MSLIRNGHAEQEPPLSVLTARNDDPKNPLIVLSSPITKPEISDEVKYETTETDITIDADGEVTVVPEKSTQPTRAPQKKKPGLNVWEGPQGYLQAQLLSMPEMWNSSPQLALGSNAAATKPPMPPTLQPWYYPMPIYIPYAIPFMMNDAQSLYKGNSEDQFASKLNKLLAENLLKDSGLNLRNIWKDQNQNKNRPGTNKWRGKWRKTTTTTTTETVPPIISTEPTKLTI</sequence>
<keyword evidence="2" id="KW-1185">Reference proteome</keyword>
<evidence type="ECO:0000313" key="3">
    <source>
        <dbReference type="RefSeq" id="XP_033232519.1"/>
    </source>
</evidence>
<reference evidence="3" key="2">
    <citation type="submission" date="2025-08" db="UniProtKB">
        <authorList>
            <consortium name="RefSeq"/>
        </authorList>
    </citation>
    <scope>IDENTIFICATION</scope>
    <source>
        <strain evidence="3">MV-25-SWS-2005</strain>
        <tissue evidence="3">Whole body</tissue>
    </source>
</reference>
<protein>
    <submittedName>
        <fullName evidence="3">Uncharacterized protein</fullName>
    </submittedName>
</protein>
<name>A0A6I8VP28_DROPS</name>
<dbReference type="RefSeq" id="XP_033232519.1">
    <property type="nucleotide sequence ID" value="XM_033376628.1"/>
</dbReference>
<dbReference type="KEGG" id="dpo:4801888"/>
<gene>
    <name evidence="3" type="primary">LOC4801888</name>
</gene>
<reference evidence="2" key="1">
    <citation type="submission" date="2024-06" db="UniProtKB">
        <authorList>
            <consortium name="RefSeq"/>
        </authorList>
    </citation>
    <scope>NUCLEOTIDE SEQUENCE [LARGE SCALE GENOMIC DNA]</scope>
    <source>
        <strain evidence="2">MV2-25</strain>
    </source>
</reference>
<feature type="region of interest" description="Disordered" evidence="1">
    <location>
        <begin position="1"/>
        <end position="35"/>
    </location>
</feature>
<organism evidence="2 3">
    <name type="scientific">Drosophila pseudoobscura pseudoobscura</name>
    <name type="common">Fruit fly</name>
    <dbReference type="NCBI Taxonomy" id="46245"/>
    <lineage>
        <taxon>Eukaryota</taxon>
        <taxon>Metazoa</taxon>
        <taxon>Ecdysozoa</taxon>
        <taxon>Arthropoda</taxon>
        <taxon>Hexapoda</taxon>
        <taxon>Insecta</taxon>
        <taxon>Pterygota</taxon>
        <taxon>Neoptera</taxon>
        <taxon>Endopterygota</taxon>
        <taxon>Diptera</taxon>
        <taxon>Brachycera</taxon>
        <taxon>Muscomorpha</taxon>
        <taxon>Ephydroidea</taxon>
        <taxon>Drosophilidae</taxon>
        <taxon>Drosophila</taxon>
        <taxon>Sophophora</taxon>
    </lineage>
</organism>
<dbReference type="InParanoid" id="A0A6I8VP28"/>
<evidence type="ECO:0000313" key="2">
    <source>
        <dbReference type="Proteomes" id="UP000001819"/>
    </source>
</evidence>
<proteinExistence type="predicted"/>
<dbReference type="Proteomes" id="UP000001819">
    <property type="component" value="Chromosome 2"/>
</dbReference>